<dbReference type="InterPro" id="IPR011335">
    <property type="entry name" value="Restrct_endonuc-II-like"/>
</dbReference>
<evidence type="ECO:0000313" key="6">
    <source>
        <dbReference type="Proteomes" id="UP000179069"/>
    </source>
</evidence>
<protein>
    <recommendedName>
        <fullName evidence="4">ATP-cone domain-containing protein</fullName>
    </recommendedName>
</protein>
<dbReference type="InterPro" id="IPR007560">
    <property type="entry name" value="Restrct_endonuc_IV_Mrr"/>
</dbReference>
<dbReference type="PROSITE" id="PS51161">
    <property type="entry name" value="ATP_CONE"/>
    <property type="match status" value="1"/>
</dbReference>
<dbReference type="AlphaFoldDB" id="A0A1G1VPN0"/>
<evidence type="ECO:0000259" key="4">
    <source>
        <dbReference type="PROSITE" id="PS51161"/>
    </source>
</evidence>
<dbReference type="Proteomes" id="UP000179069">
    <property type="component" value="Unassembled WGS sequence"/>
</dbReference>
<dbReference type="SUPFAM" id="SSF52980">
    <property type="entry name" value="Restriction endonuclease-like"/>
    <property type="match status" value="1"/>
</dbReference>
<dbReference type="Gene3D" id="3.40.1350.10">
    <property type="match status" value="1"/>
</dbReference>
<sequence>MSKGLSVVKASGIREPFSESKVRRSIRRVRIPASLENQVVRHVREKLYDGIPTQEIYKHIREFLGSSSAPYSKSMYGLKQAIMQLGPSGFPFEKYIARVLEHHGFLTRTNVIAAGKCVQHEVDVVAEKDGGRFMIECKFHNRPGSRSDVKVALYVQARFEDLERGMQGKTDEQKFSQPWLVTNTKFTTEAIAYGECVGMWVVGWSHPESGDLQSLIESGRLHPVTCLTTLTEGEAKELLRNNIVMCKQILSEKDALQAMGFPKERRDMVEAEVNAICSQER</sequence>
<dbReference type="GO" id="GO:0004519">
    <property type="term" value="F:endonuclease activity"/>
    <property type="evidence" value="ECO:0007669"/>
    <property type="project" value="InterPro"/>
</dbReference>
<dbReference type="Pfam" id="PF03477">
    <property type="entry name" value="ATP-cone"/>
    <property type="match status" value="1"/>
</dbReference>
<dbReference type="InterPro" id="IPR005144">
    <property type="entry name" value="ATP-cone_dom"/>
</dbReference>
<keyword evidence="2 3" id="KW-0067">ATP-binding</keyword>
<dbReference type="GO" id="GO:0005524">
    <property type="term" value="F:ATP binding"/>
    <property type="evidence" value="ECO:0007669"/>
    <property type="project" value="UniProtKB-UniRule"/>
</dbReference>
<dbReference type="EMBL" id="MHCI01000003">
    <property type="protein sequence ID" value="OGY17345.1"/>
    <property type="molecule type" value="Genomic_DNA"/>
</dbReference>
<evidence type="ECO:0000256" key="1">
    <source>
        <dbReference type="ARBA" id="ARBA00022741"/>
    </source>
</evidence>
<dbReference type="Pfam" id="PF04471">
    <property type="entry name" value="Mrr_cat"/>
    <property type="match status" value="1"/>
</dbReference>
<accession>A0A1G1VPN0</accession>
<evidence type="ECO:0000256" key="3">
    <source>
        <dbReference type="PROSITE-ProRule" id="PRU00492"/>
    </source>
</evidence>
<dbReference type="CDD" id="cd22308">
    <property type="entry name" value="Af1548-like"/>
    <property type="match status" value="1"/>
</dbReference>
<reference evidence="5 6" key="1">
    <citation type="journal article" date="2016" name="Nat. Commun.">
        <title>Thousands of microbial genomes shed light on interconnected biogeochemical processes in an aquifer system.</title>
        <authorList>
            <person name="Anantharaman K."/>
            <person name="Brown C.T."/>
            <person name="Hug L.A."/>
            <person name="Sharon I."/>
            <person name="Castelle C.J."/>
            <person name="Probst A.J."/>
            <person name="Thomas B.C."/>
            <person name="Singh A."/>
            <person name="Wilkins M.J."/>
            <person name="Karaoz U."/>
            <person name="Brodie E.L."/>
            <person name="Williams K.H."/>
            <person name="Hubbard S.S."/>
            <person name="Banfield J.F."/>
        </authorList>
    </citation>
    <scope>NUCLEOTIDE SEQUENCE [LARGE SCALE GENOMIC DNA]</scope>
</reference>
<proteinExistence type="predicted"/>
<keyword evidence="1 3" id="KW-0547">Nucleotide-binding</keyword>
<dbReference type="GO" id="GO:0003677">
    <property type="term" value="F:DNA binding"/>
    <property type="evidence" value="ECO:0007669"/>
    <property type="project" value="InterPro"/>
</dbReference>
<comment type="caution">
    <text evidence="5">The sequence shown here is derived from an EMBL/GenBank/DDBJ whole genome shotgun (WGS) entry which is preliminary data.</text>
</comment>
<organism evidence="5 6">
    <name type="scientific">Candidatus Chisholmbacteria bacterium RIFCSPHIGHO2_01_FULL_49_18</name>
    <dbReference type="NCBI Taxonomy" id="1797590"/>
    <lineage>
        <taxon>Bacteria</taxon>
        <taxon>Candidatus Chisholmiibacteriota</taxon>
    </lineage>
</organism>
<evidence type="ECO:0000256" key="2">
    <source>
        <dbReference type="ARBA" id="ARBA00022840"/>
    </source>
</evidence>
<evidence type="ECO:0000313" key="5">
    <source>
        <dbReference type="EMBL" id="OGY17345.1"/>
    </source>
</evidence>
<dbReference type="InterPro" id="IPR011856">
    <property type="entry name" value="tRNA_endonuc-like_dom_sf"/>
</dbReference>
<gene>
    <name evidence="5" type="ORF">A2785_00545</name>
</gene>
<dbReference type="GO" id="GO:0009307">
    <property type="term" value="P:DNA restriction-modification system"/>
    <property type="evidence" value="ECO:0007669"/>
    <property type="project" value="InterPro"/>
</dbReference>
<feature type="domain" description="ATP-cone" evidence="4">
    <location>
        <begin position="5"/>
        <end position="84"/>
    </location>
</feature>
<name>A0A1G1VPN0_9BACT</name>